<dbReference type="Proteomes" id="UP000010931">
    <property type="component" value="Unassembled WGS sequence"/>
</dbReference>
<name>L7ETN7_STRT8</name>
<dbReference type="EMBL" id="AEJB01000655">
    <property type="protein sequence ID" value="ELP61760.1"/>
    <property type="molecule type" value="Genomic_DNA"/>
</dbReference>
<dbReference type="STRING" id="85558.T45_02298"/>
<proteinExistence type="predicted"/>
<feature type="transmembrane region" description="Helical" evidence="1">
    <location>
        <begin position="32"/>
        <end position="51"/>
    </location>
</feature>
<gene>
    <name evidence="2" type="ORF">STRTUCAR8_06430</name>
</gene>
<dbReference type="GeneID" id="97400536"/>
<evidence type="ECO:0000256" key="1">
    <source>
        <dbReference type="SAM" id="Phobius"/>
    </source>
</evidence>
<organism evidence="2 3">
    <name type="scientific">Streptomyces turgidiscabies (strain Car8)</name>
    <dbReference type="NCBI Taxonomy" id="698760"/>
    <lineage>
        <taxon>Bacteria</taxon>
        <taxon>Bacillati</taxon>
        <taxon>Actinomycetota</taxon>
        <taxon>Actinomycetes</taxon>
        <taxon>Kitasatosporales</taxon>
        <taxon>Streptomycetaceae</taxon>
        <taxon>Streptomyces</taxon>
    </lineage>
</organism>
<keyword evidence="3" id="KW-1185">Reference proteome</keyword>
<evidence type="ECO:0000313" key="2">
    <source>
        <dbReference type="EMBL" id="ELP61760.1"/>
    </source>
</evidence>
<reference evidence="2 3" key="1">
    <citation type="journal article" date="2011" name="Plasmid">
        <title>Streptomyces turgidiscabies Car8 contains a modular pathogenicity island that shares virulence genes with other actinobacterial plant pathogens.</title>
        <authorList>
            <person name="Huguet-Tapia J.C."/>
            <person name="Badger J.H."/>
            <person name="Loria R."/>
            <person name="Pettis G.S."/>
        </authorList>
    </citation>
    <scope>NUCLEOTIDE SEQUENCE [LARGE SCALE GENOMIC DNA]</scope>
    <source>
        <strain evidence="2 3">Car8</strain>
    </source>
</reference>
<dbReference type="RefSeq" id="WP_006383350.1">
    <property type="nucleotide sequence ID" value="NZ_AEJB01000655.1"/>
</dbReference>
<keyword evidence="1" id="KW-1133">Transmembrane helix</keyword>
<protein>
    <submittedName>
        <fullName evidence="2">Uncharacterized protein</fullName>
    </submittedName>
</protein>
<comment type="caution">
    <text evidence="2">The sequence shown here is derived from an EMBL/GenBank/DDBJ whole genome shotgun (WGS) entry which is preliminary data.</text>
</comment>
<keyword evidence="1" id="KW-0472">Membrane</keyword>
<sequence>MNRFQHTLAALNVLASLGLAHCAVISDQNGAPSYTAFFALASVLLLTASALHARHRKQLRAAQSVLDRPARRPRVGSVEDGVVAVALAGACCERWWTSAGAEHEPTTCIRKDTSA</sequence>
<accession>L7ETN7</accession>
<evidence type="ECO:0000313" key="3">
    <source>
        <dbReference type="Proteomes" id="UP000010931"/>
    </source>
</evidence>
<keyword evidence="1" id="KW-0812">Transmembrane</keyword>
<dbReference type="PATRIC" id="fig|698760.3.peg.9242"/>
<dbReference type="AlphaFoldDB" id="L7ETN7"/>